<dbReference type="InterPro" id="IPR000878">
    <property type="entry name" value="4pyrrol_Mease"/>
</dbReference>
<dbReference type="OrthoDB" id="9804789at2"/>
<dbReference type="UniPathway" id="UPA00148"/>
<dbReference type="NCBIfam" id="NF004647">
    <property type="entry name" value="PRK05990.1"/>
    <property type="match status" value="1"/>
</dbReference>
<dbReference type="InterPro" id="IPR012382">
    <property type="entry name" value="CobI/CbiL"/>
</dbReference>
<dbReference type="NCBIfam" id="TIGR01466">
    <property type="entry name" value="cobJ_cbiH"/>
    <property type="match status" value="1"/>
</dbReference>
<evidence type="ECO:0000313" key="8">
    <source>
        <dbReference type="EMBL" id="RXW31390.1"/>
    </source>
</evidence>
<gene>
    <name evidence="8" type="ORF">C1706_12040</name>
</gene>
<evidence type="ECO:0000256" key="5">
    <source>
        <dbReference type="ARBA" id="ARBA00022679"/>
    </source>
</evidence>
<dbReference type="GO" id="GO:0032259">
    <property type="term" value="P:methylation"/>
    <property type="evidence" value="ECO:0007669"/>
    <property type="project" value="UniProtKB-KW"/>
</dbReference>
<dbReference type="AlphaFoldDB" id="A0A4Q2ECW5"/>
<keyword evidence="8" id="KW-0067">ATP-binding</keyword>
<feature type="domain" description="Tetrapyrrole methylase" evidence="7">
    <location>
        <begin position="34"/>
        <end position="245"/>
    </location>
</feature>
<dbReference type="InterPro" id="IPR006364">
    <property type="entry name" value="CobI/CbiL/CobIJ_dom"/>
</dbReference>
<dbReference type="Gene3D" id="3.40.1010.10">
    <property type="entry name" value="Cobalt-precorrin-4 Transmethylase, Domain 1"/>
    <property type="match status" value="2"/>
</dbReference>
<dbReference type="GO" id="GO:0005524">
    <property type="term" value="F:ATP binding"/>
    <property type="evidence" value="ECO:0007669"/>
    <property type="project" value="UniProtKB-KW"/>
</dbReference>
<dbReference type="Pfam" id="PF00590">
    <property type="entry name" value="TP_methylase"/>
    <property type="match status" value="2"/>
</dbReference>
<dbReference type="GO" id="GO:0009236">
    <property type="term" value="P:cobalamin biosynthetic process"/>
    <property type="evidence" value="ECO:0007669"/>
    <property type="project" value="UniProtKB-UniPathway"/>
</dbReference>
<dbReference type="InterPro" id="IPR014777">
    <property type="entry name" value="4pyrrole_Mease_sub1"/>
</dbReference>
<dbReference type="EMBL" id="PPCV01000009">
    <property type="protein sequence ID" value="RXW31390.1"/>
    <property type="molecule type" value="Genomic_DNA"/>
</dbReference>
<reference evidence="8 9" key="1">
    <citation type="submission" date="2018-01" db="EMBL/GenBank/DDBJ databases">
        <title>Lactibacter flavus gen. nov., sp. nov., a novel bacterium of the family Propionibacteriaceae isolated from raw milk and dairy products.</title>
        <authorList>
            <person name="Wenning M."/>
            <person name="Breitenwieser F."/>
            <person name="Huptas C."/>
            <person name="von Neubeck M."/>
            <person name="Busse H.-J."/>
            <person name="Scherer S."/>
        </authorList>
    </citation>
    <scope>NUCLEOTIDE SEQUENCE [LARGE SCALE GENOMIC DNA]</scope>
    <source>
        <strain evidence="8 9">VG341</strain>
    </source>
</reference>
<dbReference type="Proteomes" id="UP000290624">
    <property type="component" value="Unassembled WGS sequence"/>
</dbReference>
<dbReference type="NCBIfam" id="TIGR01467">
    <property type="entry name" value="cobI_cbiL"/>
    <property type="match status" value="1"/>
</dbReference>
<keyword evidence="5" id="KW-0808">Transferase</keyword>
<name>A0A4Q2ECW5_9ACTN</name>
<dbReference type="PANTHER" id="PTHR47036">
    <property type="entry name" value="COBALT-FACTOR III C(17)-METHYLTRANSFERASE-RELATED"/>
    <property type="match status" value="1"/>
</dbReference>
<comment type="caution">
    <text evidence="8">The sequence shown here is derived from an EMBL/GenBank/DDBJ whole genome shotgun (WGS) entry which is preliminary data.</text>
</comment>
<keyword evidence="9" id="KW-1185">Reference proteome</keyword>
<evidence type="ECO:0000313" key="9">
    <source>
        <dbReference type="Proteomes" id="UP000290624"/>
    </source>
</evidence>
<evidence type="ECO:0000256" key="6">
    <source>
        <dbReference type="ARBA" id="ARBA00022691"/>
    </source>
</evidence>
<evidence type="ECO:0000256" key="4">
    <source>
        <dbReference type="ARBA" id="ARBA00022603"/>
    </source>
</evidence>
<dbReference type="InterPro" id="IPR035996">
    <property type="entry name" value="4pyrrol_Methylase_sf"/>
</dbReference>
<evidence type="ECO:0000256" key="3">
    <source>
        <dbReference type="ARBA" id="ARBA00022573"/>
    </source>
</evidence>
<dbReference type="PANTHER" id="PTHR47036:SF1">
    <property type="entry name" value="COBALT-FACTOR III C(17)-METHYLTRANSFERASE-RELATED"/>
    <property type="match status" value="1"/>
</dbReference>
<dbReference type="CDD" id="cd11646">
    <property type="entry name" value="Precorrin_3B_C17_MT"/>
    <property type="match status" value="1"/>
</dbReference>
<organism evidence="8 9">
    <name type="scientific">Propioniciclava flava</name>
    <dbReference type="NCBI Taxonomy" id="2072026"/>
    <lineage>
        <taxon>Bacteria</taxon>
        <taxon>Bacillati</taxon>
        <taxon>Actinomycetota</taxon>
        <taxon>Actinomycetes</taxon>
        <taxon>Propionibacteriales</taxon>
        <taxon>Propionibacteriaceae</taxon>
        <taxon>Propioniciclava</taxon>
    </lineage>
</organism>
<keyword evidence="4" id="KW-0489">Methyltransferase</keyword>
<keyword evidence="3" id="KW-0169">Cobalamin biosynthesis</keyword>
<dbReference type="InterPro" id="IPR006363">
    <property type="entry name" value="Cbl_synth_CobJ/CibH_dom"/>
</dbReference>
<dbReference type="SUPFAM" id="SSF53790">
    <property type="entry name" value="Tetrapyrrole methylase"/>
    <property type="match status" value="2"/>
</dbReference>
<comment type="similarity">
    <text evidence="2">Belongs to the precorrin methyltransferase family.</text>
</comment>
<dbReference type="Gene3D" id="3.30.950.10">
    <property type="entry name" value="Methyltransferase, Cobalt-precorrin-4 Transmethylase, Domain 2"/>
    <property type="match status" value="2"/>
</dbReference>
<comment type="pathway">
    <text evidence="1">Cofactor biosynthesis; adenosylcobalamin biosynthesis.</text>
</comment>
<dbReference type="CDD" id="cd11645">
    <property type="entry name" value="Precorrin_2_C20_MT"/>
    <property type="match status" value="1"/>
</dbReference>
<keyword evidence="8" id="KW-0547">Nucleotide-binding</keyword>
<evidence type="ECO:0000256" key="1">
    <source>
        <dbReference type="ARBA" id="ARBA00004953"/>
    </source>
</evidence>
<proteinExistence type="inferred from homology"/>
<sequence length="539" mass="55652">MTAPQEPVEAAEATATGTSVLVGGVGGAASGARFAVVGVGPGDPELVTLKAARLIAAADVVAFHAGPGKASNARRIAADLFPAGVIEEQLTYPVTTGDTAHPGGYAGAMGAFYEDAAARLEAHLDAGRLVVLLAEGDPLFYGSAMYLHDRLAARYATQIVPGVPAFAAATAAAASPLVRQTDVLTVLPGTLPEPELARRLADTDGAIIMKLGRTFPAVRRALTAAGRLDGAIYVERASTPQQRVAPVAEVDADTVPYFSLIIVPGDIRNGRRTRDAADPALASPAQNPLTAPAPAELIVVGLGPGPDRWITPEVTAALADVDHVFGYGPYVNRVPQRAGLTRHASGNTVERDRAREALDLALAGERVAVVSGGDAGIFGMASAVFEVAEDPAFAAVPIRVLPGLSAVQAVAARAGAPIGGDFAVVSLSDRLKPWSVIENRLVHIAQADLVLALYNPASRSRTEQIGRAREVLLDHRSPETVVVVGRDIGRSEESLTVTTLGELDPASIDMKCLVLIGASGTRVGPSGVWTPRFVPEGSA</sequence>
<accession>A0A4Q2ECW5</accession>
<evidence type="ECO:0000259" key="7">
    <source>
        <dbReference type="Pfam" id="PF00590"/>
    </source>
</evidence>
<dbReference type="InterPro" id="IPR051810">
    <property type="entry name" value="Precorrin_MeTrfase"/>
</dbReference>
<evidence type="ECO:0000256" key="2">
    <source>
        <dbReference type="ARBA" id="ARBA00005879"/>
    </source>
</evidence>
<protein>
    <submittedName>
        <fullName evidence="8">ATP-binding protein</fullName>
    </submittedName>
</protein>
<keyword evidence="6" id="KW-0949">S-adenosyl-L-methionine</keyword>
<dbReference type="GO" id="GO:0030788">
    <property type="term" value="F:precorrin-2 C20-methyltransferase activity"/>
    <property type="evidence" value="ECO:0007669"/>
    <property type="project" value="InterPro"/>
</dbReference>
<feature type="domain" description="Tetrapyrrole methylase" evidence="7">
    <location>
        <begin position="297"/>
        <end position="504"/>
    </location>
</feature>
<dbReference type="InterPro" id="IPR014776">
    <property type="entry name" value="4pyrrole_Mease_sub2"/>
</dbReference>